<name>A0A5P9U5C8_9BETA</name>
<dbReference type="EMBL" id="KY315527">
    <property type="protein sequence ID" value="QFW55134.1"/>
    <property type="molecule type" value="Genomic_DNA"/>
</dbReference>
<proteinExistence type="predicted"/>
<accession>A0A5P9U5C8</accession>
<sequence>MKLITQHLMRVKAITMMKLITLQTVIQLSELITFI</sequence>
<organism evidence="1">
    <name type="scientific">Human betaherpesvirus 6</name>
    <dbReference type="NCBI Taxonomy" id="10368"/>
    <lineage>
        <taxon>Viruses</taxon>
        <taxon>Duplodnaviria</taxon>
        <taxon>Heunggongvirae</taxon>
        <taxon>Peploviricota</taxon>
        <taxon>Herviviricetes</taxon>
        <taxon>Herpesvirales</taxon>
        <taxon>Orthoherpesviridae</taxon>
        <taxon>Betaherpesvirinae</taxon>
        <taxon>Roseolovirus</taxon>
    </lineage>
</organism>
<reference evidence="1" key="1">
    <citation type="journal article" date="2018" name="BMC Genomics">
        <title>Comparative genomic, transcriptomic, and proteomic reannotation of human herpesvirus 6.</title>
        <authorList>
            <person name="Greninger A.L."/>
            <person name="Knudsen G.M."/>
            <person name="Roychoudhury P."/>
            <person name="Hanson D.J."/>
            <person name="Sedlak R.H."/>
            <person name="Xie H."/>
            <person name="Guan J."/>
            <person name="Nguyen T."/>
            <person name="Peddu V."/>
            <person name="Boeckh M."/>
            <person name="Huang M.L."/>
            <person name="Cook L."/>
            <person name="Depledge D.P."/>
            <person name="Zerr D.M."/>
            <person name="Koelle D.M."/>
            <person name="Gantt S."/>
            <person name="Yoshikawa T."/>
            <person name="Caserta M."/>
            <person name="Hill J.A."/>
            <person name="Jerome K.R."/>
        </authorList>
    </citation>
    <scope>NUCLEOTIDE SEQUENCE</scope>
    <source>
        <strain evidence="1">HP8H1</strain>
    </source>
</reference>
<evidence type="ECO:0000313" key="1">
    <source>
        <dbReference type="EMBL" id="QFW55134.1"/>
    </source>
</evidence>
<protein>
    <submittedName>
        <fullName evidence="1">Uncharacterized protein</fullName>
    </submittedName>
</protein>